<dbReference type="Gene3D" id="3.40.50.300">
    <property type="entry name" value="P-loop containing nucleotide triphosphate hydrolases"/>
    <property type="match status" value="1"/>
</dbReference>
<feature type="domain" description="AAA+ ATPase" evidence="3">
    <location>
        <begin position="153"/>
        <end position="299"/>
    </location>
</feature>
<keyword evidence="2" id="KW-0175">Coiled coil</keyword>
<dbReference type="InterPro" id="IPR001482">
    <property type="entry name" value="T2SS/T4SS_dom"/>
</dbReference>
<evidence type="ECO:0000256" key="2">
    <source>
        <dbReference type="SAM" id="Coils"/>
    </source>
</evidence>
<dbReference type="InterPro" id="IPR027417">
    <property type="entry name" value="P-loop_NTPase"/>
</dbReference>
<dbReference type="GO" id="GO:0016887">
    <property type="term" value="F:ATP hydrolysis activity"/>
    <property type="evidence" value="ECO:0007669"/>
    <property type="project" value="InterPro"/>
</dbReference>
<sequence length="329" mass="37177">MRDRKMSNILAKEEQNRRLEDKLRRELGEEIISKLNDPKIIEIMLNPDGKVWYDVIGEGLSDSSYKISKLQAENLLSTIASVYNTVINTSSPILEVELPFWGSRFTAISAPVVSSPSFTIRKRPEKIWTLQDYLKRKIITAHEIEIIRQAIVSRKNILIVGGTGSGKTTLVNALLHELFLSAPKDRILIIEDTIELKSQLPNTIELRTSQNIDINRCLRTALRMRPDRIIVGEIRGQEASTLIKAWNTGHPGGISTVHANSAAAGLIRIEQLIQEANIKPIGEIIAEAINLIIFIERIKSSPWRKVKEIKEVKGYENGKYILNFKATRI</sequence>
<dbReference type="InterPro" id="IPR014149">
    <property type="entry name" value="Conjug-transfer_TrbB"/>
</dbReference>
<dbReference type="InterPro" id="IPR050921">
    <property type="entry name" value="T4SS_GSP_E_ATPase"/>
</dbReference>
<dbReference type="EMBL" id="JSWE01000096">
    <property type="protein sequence ID" value="KIE05247.1"/>
    <property type="molecule type" value="Genomic_DNA"/>
</dbReference>
<evidence type="ECO:0000313" key="5">
    <source>
        <dbReference type="Proteomes" id="UP000031258"/>
    </source>
</evidence>
<dbReference type="GO" id="GO:0005524">
    <property type="term" value="F:ATP binding"/>
    <property type="evidence" value="ECO:0007669"/>
    <property type="project" value="InterPro"/>
</dbReference>
<organism evidence="4 5">
    <name type="scientific">Candidatus Jidaibacter acanthamoebae</name>
    <dbReference type="NCBI Taxonomy" id="86105"/>
    <lineage>
        <taxon>Bacteria</taxon>
        <taxon>Pseudomonadati</taxon>
        <taxon>Pseudomonadota</taxon>
        <taxon>Alphaproteobacteria</taxon>
        <taxon>Rickettsiales</taxon>
        <taxon>Candidatus Midichloriaceae</taxon>
        <taxon>Candidatus Jidaibacter</taxon>
    </lineage>
</organism>
<dbReference type="Pfam" id="PF00437">
    <property type="entry name" value="T2SSE"/>
    <property type="match status" value="1"/>
</dbReference>
<dbReference type="NCBIfam" id="TIGR02782">
    <property type="entry name" value="TrbB_P"/>
    <property type="match status" value="1"/>
</dbReference>
<reference evidence="4 5" key="1">
    <citation type="submission" date="2014-11" db="EMBL/GenBank/DDBJ databases">
        <title>A Rickettsiales Symbiont of Amoebae With Ancient Features.</title>
        <authorList>
            <person name="Schulz F."/>
            <person name="Martijn J."/>
            <person name="Wascher F."/>
            <person name="Kostanjsek R."/>
            <person name="Ettema T.J."/>
            <person name="Horn M."/>
        </authorList>
    </citation>
    <scope>NUCLEOTIDE SEQUENCE [LARGE SCALE GENOMIC DNA]</scope>
    <source>
        <strain evidence="4 5">UWC36</strain>
    </source>
</reference>
<dbReference type="SMART" id="SM00382">
    <property type="entry name" value="AAA"/>
    <property type="match status" value="1"/>
</dbReference>
<comment type="caution">
    <text evidence="4">The sequence shown here is derived from an EMBL/GenBank/DDBJ whole genome shotgun (WGS) entry which is preliminary data.</text>
</comment>
<keyword evidence="5" id="KW-1185">Reference proteome</keyword>
<accession>A0A0C1MT23</accession>
<name>A0A0C1MT23_9RICK</name>
<protein>
    <submittedName>
        <fullName evidence="4">Putative conjugal transfer protein TrbB</fullName>
    </submittedName>
</protein>
<dbReference type="PANTHER" id="PTHR30486">
    <property type="entry name" value="TWITCHING MOTILITY PROTEIN PILT"/>
    <property type="match status" value="1"/>
</dbReference>
<dbReference type="PATRIC" id="fig|86105.3.peg.820"/>
<proteinExistence type="inferred from homology"/>
<evidence type="ECO:0000259" key="3">
    <source>
        <dbReference type="SMART" id="SM00382"/>
    </source>
</evidence>
<gene>
    <name evidence="4" type="primary">trbB_2</name>
    <name evidence="4" type="ORF">NF27_DT00210</name>
</gene>
<dbReference type="InterPro" id="IPR003593">
    <property type="entry name" value="AAA+_ATPase"/>
</dbReference>
<dbReference type="CDD" id="cd01130">
    <property type="entry name" value="VirB11-like_ATPase"/>
    <property type="match status" value="1"/>
</dbReference>
<dbReference type="GO" id="GO:0005737">
    <property type="term" value="C:cytoplasm"/>
    <property type="evidence" value="ECO:0007669"/>
    <property type="project" value="InterPro"/>
</dbReference>
<comment type="similarity">
    <text evidence="1">Belongs to the GSP E family.</text>
</comment>
<dbReference type="SUPFAM" id="SSF52540">
    <property type="entry name" value="P-loop containing nucleoside triphosphate hydrolases"/>
    <property type="match status" value="1"/>
</dbReference>
<evidence type="ECO:0000256" key="1">
    <source>
        <dbReference type="ARBA" id="ARBA00006611"/>
    </source>
</evidence>
<dbReference type="PANTHER" id="PTHR30486:SF6">
    <property type="entry name" value="TYPE IV PILUS RETRACTATION ATPASE PILT"/>
    <property type="match status" value="1"/>
</dbReference>
<evidence type="ECO:0000313" key="4">
    <source>
        <dbReference type="EMBL" id="KIE05247.1"/>
    </source>
</evidence>
<feature type="coiled-coil region" evidence="2">
    <location>
        <begin position="2"/>
        <end position="29"/>
    </location>
</feature>
<dbReference type="Proteomes" id="UP000031258">
    <property type="component" value="Unassembled WGS sequence"/>
</dbReference>
<dbReference type="AlphaFoldDB" id="A0A0C1MT23"/>
<dbReference type="Gene3D" id="3.30.450.90">
    <property type="match status" value="1"/>
</dbReference>
<dbReference type="STRING" id="86105.NF27_DT00210"/>